<feature type="region of interest" description="Disordered" evidence="1">
    <location>
        <begin position="1"/>
        <end position="60"/>
    </location>
</feature>
<organism evidence="2 3">
    <name type="scientific">Lactuca saligna</name>
    <name type="common">Willowleaf lettuce</name>
    <dbReference type="NCBI Taxonomy" id="75948"/>
    <lineage>
        <taxon>Eukaryota</taxon>
        <taxon>Viridiplantae</taxon>
        <taxon>Streptophyta</taxon>
        <taxon>Embryophyta</taxon>
        <taxon>Tracheophyta</taxon>
        <taxon>Spermatophyta</taxon>
        <taxon>Magnoliopsida</taxon>
        <taxon>eudicotyledons</taxon>
        <taxon>Gunneridae</taxon>
        <taxon>Pentapetalae</taxon>
        <taxon>asterids</taxon>
        <taxon>campanulids</taxon>
        <taxon>Asterales</taxon>
        <taxon>Asteraceae</taxon>
        <taxon>Cichorioideae</taxon>
        <taxon>Cichorieae</taxon>
        <taxon>Lactucinae</taxon>
        <taxon>Lactuca</taxon>
    </lineage>
</organism>
<dbReference type="AlphaFoldDB" id="A0AA36A2J2"/>
<protein>
    <submittedName>
        <fullName evidence="2">Uncharacterized protein</fullName>
    </submittedName>
</protein>
<feature type="compositionally biased region" description="Acidic residues" evidence="1">
    <location>
        <begin position="32"/>
        <end position="57"/>
    </location>
</feature>
<evidence type="ECO:0000313" key="3">
    <source>
        <dbReference type="Proteomes" id="UP001177003"/>
    </source>
</evidence>
<name>A0AA36A2J2_LACSI</name>
<sequence>MLPVIPGDPYYPELPVAYNPIPPIEETPMQQDESEIEEDPKEDMEKDPEEELEEDMDVKDNDEVIMIIESESSVTPPSTQIHSFTTTPRRCPKETARMSIQIEDPQR</sequence>
<proteinExistence type="predicted"/>
<keyword evidence="3" id="KW-1185">Reference proteome</keyword>
<feature type="compositionally biased region" description="Polar residues" evidence="1">
    <location>
        <begin position="72"/>
        <end position="88"/>
    </location>
</feature>
<dbReference type="Proteomes" id="UP001177003">
    <property type="component" value="Chromosome 9"/>
</dbReference>
<evidence type="ECO:0000256" key="1">
    <source>
        <dbReference type="SAM" id="MobiDB-lite"/>
    </source>
</evidence>
<gene>
    <name evidence="2" type="ORF">LSALG_LOCUS41834</name>
</gene>
<accession>A0AA36A2J2</accession>
<feature type="region of interest" description="Disordered" evidence="1">
    <location>
        <begin position="72"/>
        <end position="107"/>
    </location>
</feature>
<dbReference type="EMBL" id="OX465085">
    <property type="protein sequence ID" value="CAI9303390.1"/>
    <property type="molecule type" value="Genomic_DNA"/>
</dbReference>
<evidence type="ECO:0000313" key="2">
    <source>
        <dbReference type="EMBL" id="CAI9303390.1"/>
    </source>
</evidence>
<reference evidence="2" key="1">
    <citation type="submission" date="2023-04" db="EMBL/GenBank/DDBJ databases">
        <authorList>
            <person name="Vijverberg K."/>
            <person name="Xiong W."/>
            <person name="Schranz E."/>
        </authorList>
    </citation>
    <scope>NUCLEOTIDE SEQUENCE</scope>
</reference>